<name>A0A5S4YME0_9BRAD</name>
<dbReference type="AlphaFoldDB" id="A0A5S4YME0"/>
<comment type="caution">
    <text evidence="1">The sequence shown here is derived from an EMBL/GenBank/DDBJ whole genome shotgun (WGS) entry which is preliminary data.</text>
</comment>
<organism evidence="1 2">
    <name type="scientific">Bradyrhizobium hipponense</name>
    <dbReference type="NCBI Taxonomy" id="2605638"/>
    <lineage>
        <taxon>Bacteria</taxon>
        <taxon>Pseudomonadati</taxon>
        <taxon>Pseudomonadota</taxon>
        <taxon>Alphaproteobacteria</taxon>
        <taxon>Hyphomicrobiales</taxon>
        <taxon>Nitrobacteraceae</taxon>
        <taxon>Bradyrhizobium</taxon>
    </lineage>
</organism>
<keyword evidence="2" id="KW-1185">Reference proteome</keyword>
<evidence type="ECO:0000313" key="1">
    <source>
        <dbReference type="EMBL" id="TYO64677.1"/>
    </source>
</evidence>
<protein>
    <submittedName>
        <fullName evidence="1">Uncharacterized protein</fullName>
    </submittedName>
</protein>
<dbReference type="RefSeq" id="WP_148741158.1">
    <property type="nucleotide sequence ID" value="NZ_VSTH01000062.1"/>
</dbReference>
<evidence type="ECO:0000313" key="2">
    <source>
        <dbReference type="Proteomes" id="UP000324797"/>
    </source>
</evidence>
<sequence>MGEQERIVRALEQITAQVRQLPPLNDWVNAYGTGDAVSSDAAAFIADVSSATIRRRATEAAACGKPLGVLIANSIWLLSTRRLINWIRDHEGEHAALCAMTQRGRRNSPK</sequence>
<accession>A0A5S4YME0</accession>
<reference evidence="1 2" key="1">
    <citation type="submission" date="2019-08" db="EMBL/GenBank/DDBJ databases">
        <title>Bradyrhizobium hipponensis sp. nov., a rhizobium isolated from a Lupinus angustifolius root nodule in Tunisia.</title>
        <authorList>
            <person name="Off K."/>
            <person name="Rejili M."/>
            <person name="Mars M."/>
            <person name="Brachmann A."/>
            <person name="Marin M."/>
        </authorList>
    </citation>
    <scope>NUCLEOTIDE SEQUENCE [LARGE SCALE GENOMIC DNA]</scope>
    <source>
        <strain evidence="2">aSej3</strain>
    </source>
</reference>
<dbReference type="EMBL" id="VSTH01000062">
    <property type="protein sequence ID" value="TYO64677.1"/>
    <property type="molecule type" value="Genomic_DNA"/>
</dbReference>
<gene>
    <name evidence="1" type="ORF">FXV83_20210</name>
</gene>
<dbReference type="Proteomes" id="UP000324797">
    <property type="component" value="Unassembled WGS sequence"/>
</dbReference>
<proteinExistence type="predicted"/>